<comment type="caution">
    <text evidence="3">The sequence shown here is derived from an EMBL/GenBank/DDBJ whole genome shotgun (WGS) entry which is preliminary data.</text>
</comment>
<evidence type="ECO:0000313" key="4">
    <source>
        <dbReference type="Proteomes" id="UP000856143"/>
    </source>
</evidence>
<feature type="transmembrane region" description="Helical" evidence="1">
    <location>
        <begin position="13"/>
        <end position="36"/>
    </location>
</feature>
<dbReference type="Proteomes" id="UP000856143">
    <property type="component" value="Unassembled WGS sequence"/>
</dbReference>
<sequence length="226" mass="25547">MPQNVFSQLFRDVLLPLLSTPSAWVLIILAGGLLFIKKYSRYVKGIFGEKVLSAILRNRCGEACIVFDDITLAVAAGDTTQVDHIVISPAGIFIIETKCYQGLIYGRAADREWTQKIFRRSYRFQNPFRQNYKHVKAVQAIFPDIQPGCIHSLVLMSGGCRWAGQTRPALLFTSGRQLAGYISDRTGTTPRCIDVDAVSGRLREVRLKSGLKTRREPVRNLRHRHR</sequence>
<evidence type="ECO:0000313" key="3">
    <source>
        <dbReference type="EMBL" id="HAT1685170.1"/>
    </source>
</evidence>
<dbReference type="Pfam" id="PF08378">
    <property type="entry name" value="NERD"/>
    <property type="match status" value="1"/>
</dbReference>
<dbReference type="AlphaFoldDB" id="A0AAN5LDU9"/>
<proteinExistence type="predicted"/>
<name>A0AAN5LDU9_KLEOX</name>
<reference evidence="3" key="2">
    <citation type="submission" date="2020-11" db="EMBL/GenBank/DDBJ databases">
        <authorList>
            <consortium name="NCBI Pathogen Detection Project"/>
        </authorList>
    </citation>
    <scope>NUCLEOTIDE SEQUENCE</scope>
    <source>
        <strain evidence="3">R404</strain>
    </source>
</reference>
<organism evidence="3 4">
    <name type="scientific">Klebsiella oxytoca</name>
    <dbReference type="NCBI Taxonomy" id="571"/>
    <lineage>
        <taxon>Bacteria</taxon>
        <taxon>Pseudomonadati</taxon>
        <taxon>Pseudomonadota</taxon>
        <taxon>Gammaproteobacteria</taxon>
        <taxon>Enterobacterales</taxon>
        <taxon>Enterobacteriaceae</taxon>
        <taxon>Klebsiella/Raoultella group</taxon>
        <taxon>Klebsiella</taxon>
    </lineage>
</organism>
<reference evidence="3" key="1">
    <citation type="journal article" date="2018" name="Genome Biol.">
        <title>SKESA: strategic k-mer extension for scrupulous assemblies.</title>
        <authorList>
            <person name="Souvorov A."/>
            <person name="Agarwala R."/>
            <person name="Lipman D.J."/>
        </authorList>
    </citation>
    <scope>NUCLEOTIDE SEQUENCE</scope>
    <source>
        <strain evidence="3">R404</strain>
    </source>
</reference>
<accession>A0AAN5LDU9</accession>
<keyword evidence="1" id="KW-0472">Membrane</keyword>
<keyword evidence="1" id="KW-0812">Transmembrane</keyword>
<feature type="domain" description="NERD" evidence="2">
    <location>
        <begin position="44"/>
        <end position="161"/>
    </location>
</feature>
<evidence type="ECO:0000259" key="2">
    <source>
        <dbReference type="PROSITE" id="PS50965"/>
    </source>
</evidence>
<protein>
    <submittedName>
        <fullName evidence="3">NERD domain-containing protein</fullName>
    </submittedName>
</protein>
<dbReference type="EMBL" id="DACSEO010000155">
    <property type="protein sequence ID" value="HAT1685170.1"/>
    <property type="molecule type" value="Genomic_DNA"/>
</dbReference>
<dbReference type="PROSITE" id="PS50965">
    <property type="entry name" value="NERD"/>
    <property type="match status" value="1"/>
</dbReference>
<dbReference type="InterPro" id="IPR011528">
    <property type="entry name" value="NERD"/>
</dbReference>
<gene>
    <name evidence="3" type="ORF">I8Y21_006005</name>
</gene>
<evidence type="ECO:0000256" key="1">
    <source>
        <dbReference type="SAM" id="Phobius"/>
    </source>
</evidence>
<keyword evidence="1" id="KW-1133">Transmembrane helix</keyword>